<dbReference type="Proteomes" id="UP000573603">
    <property type="component" value="Unassembled WGS sequence"/>
</dbReference>
<name>A0A8H4Z9U7_9HYPO</name>
<dbReference type="InterPro" id="IPR058925">
    <property type="entry name" value="zf-C2H2_AcuF"/>
</dbReference>
<sequence>MNNNLSQLLQQLDTALKESTDVILGERLSFDEESIPSDLSEESDDDTSNEYFTSTELSMRVTSITDILNNLYRLSYKIRKSGLRPISTRANLIQAVDKETGIDLFDTLYEFDSRHLIELFASMRQRMSEDDGSSDVLLKRLAASNVLRRKQLRYLERHARKLSVQVLPMHQIAIREKLSGSEASEDVGLLKAQRLELPPQIEEQSRLSGTNAIPYDPALDDRTERQTILSLASTTLDADGKGIEVPKPPEEALNGDSFTCPYCWVVCPPKEGRGKSWKSHVLHDLRPYVCTYEACNSADDLYQSRKAWVDHEEAVHRPSWRCRDHPDTLHATSASFQRHLLQEHGRDLSGEQLEDLANISKLGRVDDRDACPICFEEQPFPKGLTNHLANHLERIALFSLPRTMSNDEKNEDESQFSKLFNIDSETSSTSEQFEEDDEDPTYTQWNITEHRNYPPELKELLPMLQYYLMLFIKIESDLMEISLTLGGHDKFAFELASSDAGRCISMTQKLIGCNLRVYVTATDRDSLTEILRDIRRFLDTTRRELDKVHEYTLEDQEKQIALVAEAIGALGTTNDILEGILQVLEGSISWTTGLNKISDYQSISTTTCYQTAPSHMFQPGEVFKTLWPEPANGKGALYLMSMVGVYLSVFVASLLSQMTQVIAHACRSQHMAKED</sequence>
<dbReference type="AlphaFoldDB" id="A0A8H4Z9U7"/>
<reference evidence="3 4" key="1">
    <citation type="journal article" date="2020" name="BMC Genomics">
        <title>Correction to: Identification and distribution of gene clusters required for synthesis of sphingolipid metabolism inhibitors in diverse species of the filamentous fungus Fusarium.</title>
        <authorList>
            <person name="Kim H.S."/>
            <person name="Lohmar J.M."/>
            <person name="Busman M."/>
            <person name="Brown D.W."/>
            <person name="Naumann T.A."/>
            <person name="Divon H.H."/>
            <person name="Lysoe E."/>
            <person name="Uhlig S."/>
            <person name="Proctor R.H."/>
        </authorList>
    </citation>
    <scope>NUCLEOTIDE SEQUENCE [LARGE SCALE GENOMIC DNA]</scope>
    <source>
        <strain evidence="3 4">NRRL 25214</strain>
    </source>
</reference>
<keyword evidence="1" id="KW-0812">Transmembrane</keyword>
<evidence type="ECO:0000313" key="4">
    <source>
        <dbReference type="Proteomes" id="UP000573603"/>
    </source>
</evidence>
<dbReference type="PANTHER" id="PTHR35391">
    <property type="entry name" value="C2H2-TYPE DOMAIN-CONTAINING PROTEIN-RELATED"/>
    <property type="match status" value="1"/>
</dbReference>
<protein>
    <recommendedName>
        <fullName evidence="2">Oxidoreductase acuF-like C2H2 type zinc-finger domain-containing protein</fullName>
    </recommendedName>
</protein>
<accession>A0A8H4Z9U7</accession>
<gene>
    <name evidence="3" type="ORF">FANTH_8808</name>
</gene>
<evidence type="ECO:0000313" key="3">
    <source>
        <dbReference type="EMBL" id="KAF5242176.1"/>
    </source>
</evidence>
<proteinExistence type="predicted"/>
<feature type="domain" description="Oxidoreductase acuF-like C2H2 type zinc-finger" evidence="2">
    <location>
        <begin position="255"/>
        <end position="285"/>
    </location>
</feature>
<evidence type="ECO:0000256" key="1">
    <source>
        <dbReference type="SAM" id="Phobius"/>
    </source>
</evidence>
<organism evidence="3 4">
    <name type="scientific">Fusarium anthophilum</name>
    <dbReference type="NCBI Taxonomy" id="48485"/>
    <lineage>
        <taxon>Eukaryota</taxon>
        <taxon>Fungi</taxon>
        <taxon>Dikarya</taxon>
        <taxon>Ascomycota</taxon>
        <taxon>Pezizomycotina</taxon>
        <taxon>Sordariomycetes</taxon>
        <taxon>Hypocreomycetidae</taxon>
        <taxon>Hypocreales</taxon>
        <taxon>Nectriaceae</taxon>
        <taxon>Fusarium</taxon>
        <taxon>Fusarium fujikuroi species complex</taxon>
    </lineage>
</organism>
<keyword evidence="1" id="KW-1133">Transmembrane helix</keyword>
<feature type="transmembrane region" description="Helical" evidence="1">
    <location>
        <begin position="635"/>
        <end position="655"/>
    </location>
</feature>
<comment type="caution">
    <text evidence="3">The sequence shown here is derived from an EMBL/GenBank/DDBJ whole genome shotgun (WGS) entry which is preliminary data.</text>
</comment>
<evidence type="ECO:0000259" key="2">
    <source>
        <dbReference type="Pfam" id="PF26082"/>
    </source>
</evidence>
<keyword evidence="4" id="KW-1185">Reference proteome</keyword>
<keyword evidence="1" id="KW-0472">Membrane</keyword>
<dbReference type="PANTHER" id="PTHR35391:SF7">
    <property type="entry name" value="C2H2-TYPE DOMAIN-CONTAINING PROTEIN"/>
    <property type="match status" value="1"/>
</dbReference>
<dbReference type="Pfam" id="PF26082">
    <property type="entry name" value="zf-C2H2_AcuF"/>
    <property type="match status" value="1"/>
</dbReference>
<dbReference type="EMBL" id="JABEVY010000214">
    <property type="protein sequence ID" value="KAF5242176.1"/>
    <property type="molecule type" value="Genomic_DNA"/>
</dbReference>